<gene>
    <name evidence="1" type="ORF">NC653_010315</name>
</gene>
<dbReference type="Proteomes" id="UP001164929">
    <property type="component" value="Chromosome 4"/>
</dbReference>
<dbReference type="AlphaFoldDB" id="A0AAD6QZH7"/>
<proteinExistence type="predicted"/>
<protein>
    <submittedName>
        <fullName evidence="1">Uncharacterized protein</fullName>
    </submittedName>
</protein>
<dbReference type="EMBL" id="JAQIZT010000004">
    <property type="protein sequence ID" value="KAJ6999561.1"/>
    <property type="molecule type" value="Genomic_DNA"/>
</dbReference>
<organism evidence="1 2">
    <name type="scientific">Populus alba x Populus x berolinensis</name>
    <dbReference type="NCBI Taxonomy" id="444605"/>
    <lineage>
        <taxon>Eukaryota</taxon>
        <taxon>Viridiplantae</taxon>
        <taxon>Streptophyta</taxon>
        <taxon>Embryophyta</taxon>
        <taxon>Tracheophyta</taxon>
        <taxon>Spermatophyta</taxon>
        <taxon>Magnoliopsida</taxon>
        <taxon>eudicotyledons</taxon>
        <taxon>Gunneridae</taxon>
        <taxon>Pentapetalae</taxon>
        <taxon>rosids</taxon>
        <taxon>fabids</taxon>
        <taxon>Malpighiales</taxon>
        <taxon>Salicaceae</taxon>
        <taxon>Saliceae</taxon>
        <taxon>Populus</taxon>
    </lineage>
</organism>
<accession>A0AAD6QZH7</accession>
<evidence type="ECO:0000313" key="2">
    <source>
        <dbReference type="Proteomes" id="UP001164929"/>
    </source>
</evidence>
<sequence>MNEFKTPPDFSTTTVANPKDSSSVILSPWVSWETIIENFWAVVFRGRHYPLFMVLKAEILLDLAEFVWNTFQNPYEVVIHNWNHIIPLRNLPEMMIVTMSYLGQAGGQLKELVTHDSSFQGYS</sequence>
<name>A0AAD6QZH7_9ROSI</name>
<comment type="caution">
    <text evidence="1">The sequence shown here is derived from an EMBL/GenBank/DDBJ whole genome shotgun (WGS) entry which is preliminary data.</text>
</comment>
<evidence type="ECO:0000313" key="1">
    <source>
        <dbReference type="EMBL" id="KAJ6999561.1"/>
    </source>
</evidence>
<reference evidence="1 2" key="1">
    <citation type="journal article" date="2023" name="Mol. Ecol. Resour.">
        <title>Chromosome-level genome assembly of a triploid poplar Populus alba 'Berolinensis'.</title>
        <authorList>
            <person name="Chen S."/>
            <person name="Yu Y."/>
            <person name="Wang X."/>
            <person name="Wang S."/>
            <person name="Zhang T."/>
            <person name="Zhou Y."/>
            <person name="He R."/>
            <person name="Meng N."/>
            <person name="Wang Y."/>
            <person name="Liu W."/>
            <person name="Liu Z."/>
            <person name="Liu J."/>
            <person name="Guo Q."/>
            <person name="Huang H."/>
            <person name="Sederoff R.R."/>
            <person name="Wang G."/>
            <person name="Qu G."/>
            <person name="Chen S."/>
        </authorList>
    </citation>
    <scope>NUCLEOTIDE SEQUENCE [LARGE SCALE GENOMIC DNA]</scope>
    <source>
        <strain evidence="1">SC-2020</strain>
    </source>
</reference>
<keyword evidence="2" id="KW-1185">Reference proteome</keyword>